<feature type="transmembrane region" description="Helical" evidence="1">
    <location>
        <begin position="53"/>
        <end position="75"/>
    </location>
</feature>
<proteinExistence type="predicted"/>
<accession>A0A8H7VPQ9</accession>
<evidence type="ECO:0000256" key="1">
    <source>
        <dbReference type="SAM" id="Phobius"/>
    </source>
</evidence>
<evidence type="ECO:0000313" key="3">
    <source>
        <dbReference type="Proteomes" id="UP000646827"/>
    </source>
</evidence>
<keyword evidence="1" id="KW-1133">Transmembrane helix</keyword>
<reference evidence="2 3" key="1">
    <citation type="submission" date="2020-12" db="EMBL/GenBank/DDBJ databases">
        <title>Metabolic potential, ecology and presence of endohyphal bacteria is reflected in genomic diversity of Mucoromycotina.</title>
        <authorList>
            <person name="Muszewska A."/>
            <person name="Okrasinska A."/>
            <person name="Steczkiewicz K."/>
            <person name="Drgas O."/>
            <person name="Orlowska M."/>
            <person name="Perlinska-Lenart U."/>
            <person name="Aleksandrzak-Piekarczyk T."/>
            <person name="Szatraj K."/>
            <person name="Zielenkiewicz U."/>
            <person name="Pilsyk S."/>
            <person name="Malc E."/>
            <person name="Mieczkowski P."/>
            <person name="Kruszewska J.S."/>
            <person name="Biernat P."/>
            <person name="Pawlowska J."/>
        </authorList>
    </citation>
    <scope>NUCLEOTIDE SEQUENCE [LARGE SCALE GENOMIC DNA]</scope>
    <source>
        <strain evidence="2 3">CBS 142.35</strain>
    </source>
</reference>
<gene>
    <name evidence="2" type="ORF">INT45_013402</name>
</gene>
<dbReference type="OrthoDB" id="2297822at2759"/>
<evidence type="ECO:0000313" key="2">
    <source>
        <dbReference type="EMBL" id="KAG2222489.1"/>
    </source>
</evidence>
<sequence>MMYKGNHYQDIRSFKGSFIAVLILSAIAILGPLVHFVFIYVPYMNSDQSAIVYTVYTIMVRICGAIALCIIVFMLPRIWLQGLREYNIRNDKMSESNLFPEDADIQDQTWNSNNLYDTQPQQRYVNLYGPQNTNNNNKPDAH</sequence>
<keyword evidence="3" id="KW-1185">Reference proteome</keyword>
<dbReference type="EMBL" id="JAEPRB010000082">
    <property type="protein sequence ID" value="KAG2222489.1"/>
    <property type="molecule type" value="Genomic_DNA"/>
</dbReference>
<feature type="transmembrane region" description="Helical" evidence="1">
    <location>
        <begin position="21"/>
        <end position="41"/>
    </location>
</feature>
<dbReference type="AlphaFoldDB" id="A0A8H7VPQ9"/>
<protein>
    <submittedName>
        <fullName evidence="2">Uncharacterized protein</fullName>
    </submittedName>
</protein>
<name>A0A8H7VPQ9_9FUNG</name>
<keyword evidence="1" id="KW-0472">Membrane</keyword>
<organism evidence="2 3">
    <name type="scientific">Circinella minor</name>
    <dbReference type="NCBI Taxonomy" id="1195481"/>
    <lineage>
        <taxon>Eukaryota</taxon>
        <taxon>Fungi</taxon>
        <taxon>Fungi incertae sedis</taxon>
        <taxon>Mucoromycota</taxon>
        <taxon>Mucoromycotina</taxon>
        <taxon>Mucoromycetes</taxon>
        <taxon>Mucorales</taxon>
        <taxon>Lichtheimiaceae</taxon>
        <taxon>Circinella</taxon>
    </lineage>
</organism>
<dbReference type="Proteomes" id="UP000646827">
    <property type="component" value="Unassembled WGS sequence"/>
</dbReference>
<comment type="caution">
    <text evidence="2">The sequence shown here is derived from an EMBL/GenBank/DDBJ whole genome shotgun (WGS) entry which is preliminary data.</text>
</comment>
<keyword evidence="1" id="KW-0812">Transmembrane</keyword>